<proteinExistence type="predicted"/>
<organism evidence="2 3">
    <name type="scientific">Chthoniobacter flavus Ellin428</name>
    <dbReference type="NCBI Taxonomy" id="497964"/>
    <lineage>
        <taxon>Bacteria</taxon>
        <taxon>Pseudomonadati</taxon>
        <taxon>Verrucomicrobiota</taxon>
        <taxon>Spartobacteria</taxon>
        <taxon>Chthoniobacterales</taxon>
        <taxon>Chthoniobacteraceae</taxon>
        <taxon>Chthoniobacter</taxon>
    </lineage>
</organism>
<dbReference type="eggNOG" id="COG3525">
    <property type="taxonomic scope" value="Bacteria"/>
</dbReference>
<dbReference type="InterPro" id="IPR029018">
    <property type="entry name" value="Hex-like_dom2"/>
</dbReference>
<dbReference type="GO" id="GO:0016787">
    <property type="term" value="F:hydrolase activity"/>
    <property type="evidence" value="ECO:0007669"/>
    <property type="project" value="UniProtKB-KW"/>
</dbReference>
<dbReference type="PANTHER" id="PTHR47406:SF2">
    <property type="entry name" value="ALPHA GLUCURONIDASE N-TERMINAL DOMAIN-CONTAINING PROTEIN"/>
    <property type="match status" value="1"/>
</dbReference>
<dbReference type="Gene3D" id="2.60.120.260">
    <property type="entry name" value="Galactose-binding domain-like"/>
    <property type="match status" value="1"/>
</dbReference>
<dbReference type="PANTHER" id="PTHR47406">
    <property type="entry name" value="COAGULATION FACTOR 5/8 TYPE, C-TERMINAL"/>
    <property type="match status" value="1"/>
</dbReference>
<comment type="caution">
    <text evidence="2">The sequence shown here is derived from an EMBL/GenBank/DDBJ whole genome shotgun (WGS) entry which is preliminary data.</text>
</comment>
<dbReference type="STRING" id="497964.CfE428DRAFT_1986"/>
<evidence type="ECO:0000256" key="1">
    <source>
        <dbReference type="ARBA" id="ARBA00022801"/>
    </source>
</evidence>
<reference evidence="2 3" key="1">
    <citation type="journal article" date="2011" name="J. Bacteriol.">
        <title>Genome sequence of Chthoniobacter flavus Ellin428, an aerobic heterotrophic soil bacterium.</title>
        <authorList>
            <person name="Kant R."/>
            <person name="van Passel M.W."/>
            <person name="Palva A."/>
            <person name="Lucas S."/>
            <person name="Lapidus A."/>
            <person name="Glavina Del Rio T."/>
            <person name="Dalin E."/>
            <person name="Tice H."/>
            <person name="Bruce D."/>
            <person name="Goodwin L."/>
            <person name="Pitluck S."/>
            <person name="Larimer F.W."/>
            <person name="Land M.L."/>
            <person name="Hauser L."/>
            <person name="Sangwan P."/>
            <person name="de Vos W.M."/>
            <person name="Janssen P.H."/>
            <person name="Smidt H."/>
        </authorList>
    </citation>
    <scope>NUCLEOTIDE SEQUENCE [LARGE SCALE GENOMIC DNA]</scope>
    <source>
        <strain evidence="2 3">Ellin428</strain>
    </source>
</reference>
<keyword evidence="1" id="KW-0378">Hydrolase</keyword>
<dbReference type="InParanoid" id="B4CZ98"/>
<dbReference type="EMBL" id="ABVL01000004">
    <property type="protein sequence ID" value="EDY20789.1"/>
    <property type="molecule type" value="Genomic_DNA"/>
</dbReference>
<dbReference type="InterPro" id="IPR008979">
    <property type="entry name" value="Galactose-bd-like_sf"/>
</dbReference>
<gene>
    <name evidence="2" type="ORF">CfE428DRAFT_1986</name>
</gene>
<protein>
    <submittedName>
        <fullName evidence="2">Carbohydrate-binding CenC domain protein</fullName>
    </submittedName>
</protein>
<dbReference type="InterPro" id="IPR032287">
    <property type="entry name" value="DUF4838"/>
</dbReference>
<sequence length="855" mass="95540" precursor="true">MSSSPDCGRRCGAWCLALFVSVVGLTAQAASPRFMPFLARDAVVRESADKTAILEAGRPVAIIVGKDTPGPRQGIENGQIRKAAEVLADYLHKISGVDATVVESAQKAPAGAHRIWVGAEADPLEAFPELRRADVQGFVITTKPADGQAELHLVGASGVGTQNAVWFFLMNYADVRNVLPGTIGEIVPHADHLDIPRDLYLLNPAPDYLLRTWSGNAGFNTAMWLADTRDSERLQYHHNCYQIFPPGELGATHPEYFPVKAGKPYVPPKDQTEGWQPTFSNPASAQRAIDYAGELFAKQPNLKSMSLTVNDGLGYSETDMKLGKLLPDGNISIADPYGRYVNAVAEGIEKRWPGKYVAFLPYNLTKWAPSFSLADNVIVFLFKEPNKAYEEWQGKTKHVGLYLWLYGMGYVIPNHWPHAMQDALRWTREHGGVAFKGEAYAAWMNDGPKMWVLNNLLWNTDLDVDALLRDYYEHAYGREAAPAVARYFAQAEKIYERHHTPEEYHFTALRPGEEQFSDVTAEDFQAMRAALDDAKRVVVGDGNRQRLDLLESTFHWAELYWQQYAVMQAMLQAQVHSDAEATKLLDSFAEFQRLGDQAAEHFEKQIKPHAELCVYAPAPDRIDFRADAQFKWAQLDAARDAACAAISKHLVEDNHLSPQDAAAWWDRLGHERAEVRPYAQTQRLALLHPGAALKNLLTNGSFEEPPATVADGKPQVARDWPIYQSRMVNATVTLDHHIHHGGNASLTAHGLTDASGTHRFITAQNHARYRLTFWYRTSPETQQIQSVVFLNKPVTTHYPPVDEWTRVQQDFILDKPGGDTTTFALNLTLRHGGSEKSQAWFDDVKLELLAPEGAE</sequence>
<name>B4CZ98_9BACT</name>
<evidence type="ECO:0000313" key="2">
    <source>
        <dbReference type="EMBL" id="EDY20789.1"/>
    </source>
</evidence>
<dbReference type="AlphaFoldDB" id="B4CZ98"/>
<dbReference type="Pfam" id="PF16126">
    <property type="entry name" value="DUF4838"/>
    <property type="match status" value="1"/>
</dbReference>
<keyword evidence="3" id="KW-1185">Reference proteome</keyword>
<accession>B4CZ98</accession>
<dbReference type="SUPFAM" id="SSF49785">
    <property type="entry name" value="Galactose-binding domain-like"/>
    <property type="match status" value="1"/>
</dbReference>
<dbReference type="Proteomes" id="UP000005824">
    <property type="component" value="Unassembled WGS sequence"/>
</dbReference>
<dbReference type="Gene3D" id="3.30.379.10">
    <property type="entry name" value="Chitobiase/beta-hexosaminidase domain 2-like"/>
    <property type="match status" value="1"/>
</dbReference>
<dbReference type="GO" id="GO:0005975">
    <property type="term" value="P:carbohydrate metabolic process"/>
    <property type="evidence" value="ECO:0007669"/>
    <property type="project" value="UniProtKB-ARBA"/>
</dbReference>
<evidence type="ECO:0000313" key="3">
    <source>
        <dbReference type="Proteomes" id="UP000005824"/>
    </source>
</evidence>